<dbReference type="AlphaFoldDB" id="A0AAD3D1U9"/>
<keyword evidence="2" id="KW-0238">DNA-binding</keyword>
<evidence type="ECO:0000259" key="6">
    <source>
        <dbReference type="SMART" id="SM00415"/>
    </source>
</evidence>
<dbReference type="InterPro" id="IPR036388">
    <property type="entry name" value="WH-like_DNA-bd_sf"/>
</dbReference>
<dbReference type="Pfam" id="PF00447">
    <property type="entry name" value="HSF_DNA-bind"/>
    <property type="match status" value="1"/>
</dbReference>
<evidence type="ECO:0000256" key="3">
    <source>
        <dbReference type="ARBA" id="ARBA00023242"/>
    </source>
</evidence>
<protein>
    <recommendedName>
        <fullName evidence="6">HSF-type DNA-binding domain-containing protein</fullName>
    </recommendedName>
</protein>
<keyword evidence="3" id="KW-0539">Nucleus</keyword>
<comment type="similarity">
    <text evidence="4">Belongs to the HSF family.</text>
</comment>
<dbReference type="PANTHER" id="PTHR10015:SF206">
    <property type="entry name" value="HSF-TYPE DNA-BINDING DOMAIN-CONTAINING PROTEIN"/>
    <property type="match status" value="1"/>
</dbReference>
<dbReference type="SUPFAM" id="SSF46785">
    <property type="entry name" value="Winged helix' DNA-binding domain"/>
    <property type="match status" value="1"/>
</dbReference>
<comment type="caution">
    <text evidence="7">The sequence shown here is derived from an EMBL/GenBank/DDBJ whole genome shotgun (WGS) entry which is preliminary data.</text>
</comment>
<dbReference type="Proteomes" id="UP001054902">
    <property type="component" value="Unassembled WGS sequence"/>
</dbReference>
<evidence type="ECO:0000256" key="2">
    <source>
        <dbReference type="ARBA" id="ARBA00023125"/>
    </source>
</evidence>
<proteinExistence type="inferred from homology"/>
<dbReference type="SMART" id="SM00415">
    <property type="entry name" value="HSF"/>
    <property type="match status" value="1"/>
</dbReference>
<dbReference type="EMBL" id="BLLK01000047">
    <property type="protein sequence ID" value="GFH55155.1"/>
    <property type="molecule type" value="Genomic_DNA"/>
</dbReference>
<evidence type="ECO:0000313" key="8">
    <source>
        <dbReference type="Proteomes" id="UP001054902"/>
    </source>
</evidence>
<evidence type="ECO:0000256" key="4">
    <source>
        <dbReference type="RuleBase" id="RU004020"/>
    </source>
</evidence>
<evidence type="ECO:0000256" key="5">
    <source>
        <dbReference type="SAM" id="MobiDB-lite"/>
    </source>
</evidence>
<keyword evidence="8" id="KW-1185">Reference proteome</keyword>
<feature type="region of interest" description="Disordered" evidence="5">
    <location>
        <begin position="433"/>
        <end position="452"/>
    </location>
</feature>
<feature type="compositionally biased region" description="Basic and acidic residues" evidence="5">
    <location>
        <begin position="161"/>
        <end position="181"/>
    </location>
</feature>
<dbReference type="GO" id="GO:0003700">
    <property type="term" value="F:DNA-binding transcription factor activity"/>
    <property type="evidence" value="ECO:0007669"/>
    <property type="project" value="InterPro"/>
</dbReference>
<evidence type="ECO:0000256" key="1">
    <source>
        <dbReference type="ARBA" id="ARBA00004123"/>
    </source>
</evidence>
<sequence length="452" mass="52478">MRELLFPQKLHKILDDNLFEEIISWQPHGRSFKVHQQGDFMKKVYPIYFKKTVKYPSFQRQLSYYGFRRQELPGPDKGGYYHPHFLRGCFSLCTQQVYRHVEREQEADENTLPCYDKCSTREIAGGLKVKSPLYNKQGSKVPEPMFYEMTPLPSLPNQVKSKADKEEFNDTRRSHHDRDLHPFMTMMGPDPPSSDSFRSDTNEYYPRYGHKEWYYPSNTVEPRPLDGWKYEVADCYYAPPSLSYDHDGRQNYHDTSVDLYHYPYEHQIMIENETTSSRNKEIRDASLANGYYSNYSHDTHFDDYDYTNSNAAAPVHSAKSRNISIGYCSFIPVRGDKKREDQSSSKKSNVVYVEPPSLLPASSNFDNESDPIEPSSRSLNEAYSTMMVSGAARMSDPPLLAKDECNRKSGEEDADIFGQEKALLDEARRCINMDSSDDRDDPFMSSSFSFSW</sequence>
<dbReference type="InterPro" id="IPR036390">
    <property type="entry name" value="WH_DNA-bd_sf"/>
</dbReference>
<dbReference type="GO" id="GO:0005634">
    <property type="term" value="C:nucleus"/>
    <property type="evidence" value="ECO:0007669"/>
    <property type="project" value="UniProtKB-SubCell"/>
</dbReference>
<reference evidence="7 8" key="1">
    <citation type="journal article" date="2021" name="Sci. Rep.">
        <title>The genome of the diatom Chaetoceros tenuissimus carries an ancient integrated fragment of an extant virus.</title>
        <authorList>
            <person name="Hongo Y."/>
            <person name="Kimura K."/>
            <person name="Takaki Y."/>
            <person name="Yoshida Y."/>
            <person name="Baba S."/>
            <person name="Kobayashi G."/>
            <person name="Nagasaki K."/>
            <person name="Hano T."/>
            <person name="Tomaru Y."/>
        </authorList>
    </citation>
    <scope>NUCLEOTIDE SEQUENCE [LARGE SCALE GENOMIC DNA]</scope>
    <source>
        <strain evidence="7 8">NIES-3715</strain>
    </source>
</reference>
<dbReference type="PANTHER" id="PTHR10015">
    <property type="entry name" value="HEAT SHOCK TRANSCRIPTION FACTOR"/>
    <property type="match status" value="1"/>
</dbReference>
<dbReference type="GO" id="GO:0043565">
    <property type="term" value="F:sequence-specific DNA binding"/>
    <property type="evidence" value="ECO:0007669"/>
    <property type="project" value="InterPro"/>
</dbReference>
<comment type="subcellular location">
    <subcellularLocation>
        <location evidence="1">Nucleus</location>
    </subcellularLocation>
</comment>
<feature type="region of interest" description="Disordered" evidence="5">
    <location>
        <begin position="156"/>
        <end position="197"/>
    </location>
</feature>
<gene>
    <name evidence="7" type="ORF">CTEN210_11631</name>
</gene>
<evidence type="ECO:0000313" key="7">
    <source>
        <dbReference type="EMBL" id="GFH55155.1"/>
    </source>
</evidence>
<organism evidence="7 8">
    <name type="scientific">Chaetoceros tenuissimus</name>
    <dbReference type="NCBI Taxonomy" id="426638"/>
    <lineage>
        <taxon>Eukaryota</taxon>
        <taxon>Sar</taxon>
        <taxon>Stramenopiles</taxon>
        <taxon>Ochrophyta</taxon>
        <taxon>Bacillariophyta</taxon>
        <taxon>Coscinodiscophyceae</taxon>
        <taxon>Chaetocerotophycidae</taxon>
        <taxon>Chaetocerotales</taxon>
        <taxon>Chaetocerotaceae</taxon>
        <taxon>Chaetoceros</taxon>
    </lineage>
</organism>
<dbReference type="Gene3D" id="1.10.10.10">
    <property type="entry name" value="Winged helix-like DNA-binding domain superfamily/Winged helix DNA-binding domain"/>
    <property type="match status" value="1"/>
</dbReference>
<name>A0AAD3D1U9_9STRA</name>
<dbReference type="FunFam" id="1.10.10.10:FF:000479">
    <property type="entry name" value="Predicted protein"/>
    <property type="match status" value="1"/>
</dbReference>
<feature type="domain" description="HSF-type DNA-binding" evidence="6">
    <location>
        <begin position="6"/>
        <end position="104"/>
    </location>
</feature>
<dbReference type="InterPro" id="IPR000232">
    <property type="entry name" value="HSF_DNA-bd"/>
</dbReference>
<accession>A0AAD3D1U9</accession>
<feature type="compositionally biased region" description="Low complexity" evidence="5">
    <location>
        <begin position="443"/>
        <end position="452"/>
    </location>
</feature>